<proteinExistence type="inferred from homology"/>
<gene>
    <name evidence="8" type="ORF">GJV26_28660</name>
</gene>
<feature type="transmembrane region" description="Helical" evidence="7">
    <location>
        <begin position="185"/>
        <end position="204"/>
    </location>
</feature>
<dbReference type="Proteomes" id="UP000431684">
    <property type="component" value="Unassembled WGS sequence"/>
</dbReference>
<dbReference type="HAMAP" id="MF_00672">
    <property type="entry name" value="UPF0761"/>
    <property type="match status" value="1"/>
</dbReference>
<accession>A0A6I3XV80</accession>
<dbReference type="GO" id="GO:0005886">
    <property type="term" value="C:plasma membrane"/>
    <property type="evidence" value="ECO:0007669"/>
    <property type="project" value="UniProtKB-SubCell"/>
</dbReference>
<feature type="transmembrane region" description="Helical" evidence="7">
    <location>
        <begin position="297"/>
        <end position="319"/>
    </location>
</feature>
<feature type="transmembrane region" description="Helical" evidence="7">
    <location>
        <begin position="78"/>
        <end position="101"/>
    </location>
</feature>
<keyword evidence="5 7" id="KW-1133">Transmembrane helix</keyword>
<evidence type="ECO:0000256" key="5">
    <source>
        <dbReference type="ARBA" id="ARBA00022989"/>
    </source>
</evidence>
<dbReference type="InterPro" id="IPR023679">
    <property type="entry name" value="UPF0761_bac"/>
</dbReference>
<evidence type="ECO:0000256" key="3">
    <source>
        <dbReference type="ARBA" id="ARBA00022519"/>
    </source>
</evidence>
<comment type="similarity">
    <text evidence="7">Belongs to the UPF0761 family.</text>
</comment>
<evidence type="ECO:0000256" key="7">
    <source>
        <dbReference type="HAMAP-Rule" id="MF_00672"/>
    </source>
</evidence>
<evidence type="ECO:0000256" key="2">
    <source>
        <dbReference type="ARBA" id="ARBA00022475"/>
    </source>
</evidence>
<evidence type="ECO:0000256" key="4">
    <source>
        <dbReference type="ARBA" id="ARBA00022692"/>
    </source>
</evidence>
<reference evidence="8 9" key="1">
    <citation type="submission" date="2019-11" db="EMBL/GenBank/DDBJ databases">
        <title>Draft Genome Sequences of Six Type Strains of the Genus Massilia.</title>
        <authorList>
            <person name="Miess H."/>
            <person name="Frediansyah A."/>
            <person name="Goeker M."/>
            <person name="Gross H."/>
        </authorList>
    </citation>
    <scope>NUCLEOTIDE SEQUENCE [LARGE SCALE GENOMIC DNA]</scope>
    <source>
        <strain evidence="8 9">DSM 17513</strain>
    </source>
</reference>
<organism evidence="8 9">
    <name type="scientific">Pseudoduganella dura</name>
    <dbReference type="NCBI Taxonomy" id="321982"/>
    <lineage>
        <taxon>Bacteria</taxon>
        <taxon>Pseudomonadati</taxon>
        <taxon>Pseudomonadota</taxon>
        <taxon>Betaproteobacteria</taxon>
        <taxon>Burkholderiales</taxon>
        <taxon>Oxalobacteraceae</taxon>
        <taxon>Telluria group</taxon>
        <taxon>Pseudoduganella</taxon>
    </lineage>
</organism>
<keyword evidence="2 7" id="KW-1003">Cell membrane</keyword>
<dbReference type="InterPro" id="IPR017039">
    <property type="entry name" value="Virul_fac_BrkB"/>
</dbReference>
<keyword evidence="3" id="KW-0997">Cell inner membrane</keyword>
<feature type="transmembrane region" description="Helical" evidence="7">
    <location>
        <begin position="254"/>
        <end position="277"/>
    </location>
</feature>
<keyword evidence="9" id="KW-1185">Reference proteome</keyword>
<dbReference type="OrthoDB" id="9808671at2"/>
<name>A0A6I3XV80_9BURK</name>
<sequence length="490" mass="53752">MPGIEQNKDSQVGRIHRWYYRTLYIVNRGGNRLKQRISTLYQSVARGVAELRALSWAEVRDLFLFARRRLRDESLPQVAGGLTFTTVFALVPVLTIALAVFTTFPMFATFRTALEAYFIQSVMPKAISSTILSYLTTFAAQATRLSAVGAVTLIATSVAMMTMIERVFNRIWRVKAERRWARRILVYWALMTLGPLLIGVSISLSTDFSSATSSLVGSVFGALAYSVLSLVLTTAAFTFLYVTVPNKVVDWRDALAGGVLAALAFELAKRGFAVFITEFPTYSRIYGALAALPLFLLWVYVSWLITLVGALLAAALPVVKYERWWYEPVPGGAFVDAMAVLKVLHGASRYGDTALVSSTALRARTRIGFDELDTLLERMQDKGWVGRVRTDPVPRVQFGKHVNDTGDNWVLLANPDTLAVAEVYRLFVFGGIPVNAGVAQESDDPRDVQARRDAASLARSVEDAVEAGLGLTLGDHFGPAVARSGETAAG</sequence>
<dbReference type="PANTHER" id="PTHR30213">
    <property type="entry name" value="INNER MEMBRANE PROTEIN YHJD"/>
    <property type="match status" value="1"/>
</dbReference>
<comment type="caution">
    <text evidence="8">The sequence shown here is derived from an EMBL/GenBank/DDBJ whole genome shotgun (WGS) entry which is preliminary data.</text>
</comment>
<evidence type="ECO:0000313" key="9">
    <source>
        <dbReference type="Proteomes" id="UP000431684"/>
    </source>
</evidence>
<dbReference type="PANTHER" id="PTHR30213:SF0">
    <property type="entry name" value="UPF0761 MEMBRANE PROTEIN YIHY"/>
    <property type="match status" value="1"/>
</dbReference>
<feature type="transmembrane region" description="Helical" evidence="7">
    <location>
        <begin position="145"/>
        <end position="164"/>
    </location>
</feature>
<evidence type="ECO:0000256" key="6">
    <source>
        <dbReference type="ARBA" id="ARBA00023136"/>
    </source>
</evidence>
<dbReference type="NCBIfam" id="TIGR00765">
    <property type="entry name" value="yihY_not_rbn"/>
    <property type="match status" value="1"/>
</dbReference>
<dbReference type="EMBL" id="WNWM01000002">
    <property type="protein sequence ID" value="MUI16398.1"/>
    <property type="molecule type" value="Genomic_DNA"/>
</dbReference>
<feature type="transmembrane region" description="Helical" evidence="7">
    <location>
        <begin position="216"/>
        <end position="242"/>
    </location>
</feature>
<evidence type="ECO:0000313" key="8">
    <source>
        <dbReference type="EMBL" id="MUI16398.1"/>
    </source>
</evidence>
<protein>
    <recommendedName>
        <fullName evidence="7">UPF0761 membrane protein GJV26_28660</fullName>
    </recommendedName>
</protein>
<dbReference type="Pfam" id="PF03631">
    <property type="entry name" value="Virul_fac_BrkB"/>
    <property type="match status" value="1"/>
</dbReference>
<keyword evidence="6 7" id="KW-0472">Membrane</keyword>
<evidence type="ECO:0000256" key="1">
    <source>
        <dbReference type="ARBA" id="ARBA00004651"/>
    </source>
</evidence>
<comment type="subcellular location">
    <subcellularLocation>
        <location evidence="1 7">Cell membrane</location>
        <topology evidence="1 7">Multi-pass membrane protein</topology>
    </subcellularLocation>
</comment>
<dbReference type="AlphaFoldDB" id="A0A6I3XV80"/>
<keyword evidence="4 7" id="KW-0812">Transmembrane</keyword>